<dbReference type="Gene3D" id="3.30.230.10">
    <property type="match status" value="1"/>
</dbReference>
<dbReference type="InterPro" id="IPR006204">
    <property type="entry name" value="GHMP_kinase_N_dom"/>
</dbReference>
<dbReference type="InterPro" id="IPR004422">
    <property type="entry name" value="RFAP_synthase"/>
</dbReference>
<dbReference type="GO" id="GO:0005524">
    <property type="term" value="F:ATP binding"/>
    <property type="evidence" value="ECO:0007669"/>
    <property type="project" value="InterPro"/>
</dbReference>
<dbReference type="NCBIfam" id="TIGR00144">
    <property type="entry name" value="beta_RFAP_syn"/>
    <property type="match status" value="1"/>
</dbReference>
<dbReference type="InterPro" id="IPR014721">
    <property type="entry name" value="Ribsml_uS5_D2-typ_fold_subgr"/>
</dbReference>
<dbReference type="PIRSF" id="PIRSF004884">
    <property type="entry name" value="Sugar_kin_arch"/>
    <property type="match status" value="1"/>
</dbReference>
<keyword evidence="2" id="KW-0418">Kinase</keyword>
<dbReference type="InterPro" id="IPR013750">
    <property type="entry name" value="GHMP_kinase_C_dom"/>
</dbReference>
<dbReference type="PANTHER" id="PTHR20861:SF6">
    <property type="entry name" value="BETA-RIBOFURANOSYLPHENOL 5'-PHOSPHATE SYNTHASE"/>
    <property type="match status" value="1"/>
</dbReference>
<organism evidence="5 6">
    <name type="scientific">Methylophaga sulfidovorans</name>
    <dbReference type="NCBI Taxonomy" id="45496"/>
    <lineage>
        <taxon>Bacteria</taxon>
        <taxon>Pseudomonadati</taxon>
        <taxon>Pseudomonadota</taxon>
        <taxon>Gammaproteobacteria</taxon>
        <taxon>Thiotrichales</taxon>
        <taxon>Piscirickettsiaceae</taxon>
        <taxon>Methylophaga</taxon>
    </lineage>
</organism>
<sequence length="344" mass="37226">MKQQTAEAESLMVMSSVTVQAPARLHLGFLDLNAEIGRKFGSIGLAINSHHTTIQISSAESFSIEGDCLTDDLQLKISQICQRFYDSFGHQIPSANRRISIRLKTVIPAHSGLGSGTQLALTLGTALAKFHSLSINTPSLAKELGRGKRSGIGIATFDRGGFVIDGGLKPNQTVPPILTHIDFPTDWKIVLVMDPHHQGIHGAAELQAFKELPIFPQANARLISHITLMQLLPSLIEQSADEFGKAITDIQGLIGDHFAQAQGGRYTSKRVEACLLHAQKLGHTGIAQSSWGPTGCIFVENGIQAKQLIQELEQFVDNTFSDDNTPTFIQTSADNRGAVIESTM</sequence>
<name>A0A1I3X4B7_9GAMM</name>
<evidence type="ECO:0000259" key="3">
    <source>
        <dbReference type="Pfam" id="PF00288"/>
    </source>
</evidence>
<protein>
    <submittedName>
        <fullName evidence="5">Beta-RFAP synthase</fullName>
    </submittedName>
</protein>
<evidence type="ECO:0000256" key="2">
    <source>
        <dbReference type="ARBA" id="ARBA00022777"/>
    </source>
</evidence>
<dbReference type="Pfam" id="PF00288">
    <property type="entry name" value="GHMP_kinases_N"/>
    <property type="match status" value="1"/>
</dbReference>
<dbReference type="GO" id="GO:0016301">
    <property type="term" value="F:kinase activity"/>
    <property type="evidence" value="ECO:0007669"/>
    <property type="project" value="UniProtKB-KW"/>
</dbReference>
<dbReference type="EMBL" id="FOSH01000005">
    <property type="protein sequence ID" value="SFK13676.1"/>
    <property type="molecule type" value="Genomic_DNA"/>
</dbReference>
<keyword evidence="6" id="KW-1185">Reference proteome</keyword>
<evidence type="ECO:0000259" key="4">
    <source>
        <dbReference type="Pfam" id="PF08544"/>
    </source>
</evidence>
<proteinExistence type="predicted"/>
<evidence type="ECO:0000313" key="6">
    <source>
        <dbReference type="Proteomes" id="UP000198924"/>
    </source>
</evidence>
<accession>A0A1I3X4B7</accession>
<dbReference type="PANTHER" id="PTHR20861">
    <property type="entry name" value="HOMOSERINE/4-DIPHOSPHOCYTIDYL-2-C-METHYL-D-ERYTHRITOL KINASE"/>
    <property type="match status" value="1"/>
</dbReference>
<dbReference type="STRING" id="45496.SAMN04488079_105174"/>
<dbReference type="SUPFAM" id="SSF54211">
    <property type="entry name" value="Ribosomal protein S5 domain 2-like"/>
    <property type="match status" value="1"/>
</dbReference>
<evidence type="ECO:0000313" key="5">
    <source>
        <dbReference type="EMBL" id="SFK13676.1"/>
    </source>
</evidence>
<dbReference type="Proteomes" id="UP000198924">
    <property type="component" value="Unassembled WGS sequence"/>
</dbReference>
<reference evidence="6" key="1">
    <citation type="submission" date="2016-10" db="EMBL/GenBank/DDBJ databases">
        <authorList>
            <person name="Varghese N."/>
            <person name="Submissions S."/>
        </authorList>
    </citation>
    <scope>NUCLEOTIDE SEQUENCE [LARGE SCALE GENOMIC DNA]</scope>
    <source>
        <strain evidence="6">DSM 11578</strain>
    </source>
</reference>
<dbReference type="AlphaFoldDB" id="A0A1I3X4B7"/>
<dbReference type="InterPro" id="IPR020568">
    <property type="entry name" value="Ribosomal_Su5_D2-typ_SF"/>
</dbReference>
<feature type="domain" description="GHMP kinase N-terminal" evidence="3">
    <location>
        <begin position="84"/>
        <end position="153"/>
    </location>
</feature>
<dbReference type="Pfam" id="PF08544">
    <property type="entry name" value="GHMP_kinases_C"/>
    <property type="match status" value="1"/>
</dbReference>
<dbReference type="OrthoDB" id="1492801at2"/>
<gene>
    <name evidence="5" type="ORF">SAMN04488079_105174</name>
</gene>
<evidence type="ECO:0000256" key="1">
    <source>
        <dbReference type="ARBA" id="ARBA00022679"/>
    </source>
</evidence>
<feature type="domain" description="GHMP kinase C-terminal" evidence="4">
    <location>
        <begin position="232"/>
        <end position="316"/>
    </location>
</feature>
<keyword evidence="1" id="KW-0808">Transferase</keyword>
<dbReference type="RefSeq" id="WP_091712283.1">
    <property type="nucleotide sequence ID" value="NZ_FOSH01000005.1"/>
</dbReference>